<gene>
    <name evidence="2" type="ORF">KX928_06685</name>
</gene>
<proteinExistence type="predicted"/>
<organism evidence="2 3">
    <name type="scientific">Roseobacter insulae</name>
    <dbReference type="NCBI Taxonomy" id="2859783"/>
    <lineage>
        <taxon>Bacteria</taxon>
        <taxon>Pseudomonadati</taxon>
        <taxon>Pseudomonadota</taxon>
        <taxon>Alphaproteobacteria</taxon>
        <taxon>Rhodobacterales</taxon>
        <taxon>Roseobacteraceae</taxon>
        <taxon>Roseobacter</taxon>
    </lineage>
</organism>
<feature type="chain" id="PRO_5040858310" evidence="1">
    <location>
        <begin position="32"/>
        <end position="193"/>
    </location>
</feature>
<evidence type="ECO:0000313" key="2">
    <source>
        <dbReference type="EMBL" id="MBW4707469.1"/>
    </source>
</evidence>
<keyword evidence="1" id="KW-0732">Signal</keyword>
<evidence type="ECO:0000256" key="1">
    <source>
        <dbReference type="SAM" id="SignalP"/>
    </source>
</evidence>
<feature type="signal peptide" evidence="1">
    <location>
        <begin position="1"/>
        <end position="31"/>
    </location>
</feature>
<sequence length="193" mass="20396">MKVATPRNPSNLSVALRLVILAVAILMNTHAGDTGGLDHIPAGGGHRHGVQSLESTWIGQTFHLPPHLFVGSIPGRPGAGRSLSAAEVAMYRKPSETLGSCQPTLVWSRKMPMAGQPADVAAEISAHGELFCNSDLPKLSFHTPPGALMPPAMATLVIAHAKNLAAVDLGPGHRNLQEFKPHRIEAELANLLE</sequence>
<dbReference type="Proteomes" id="UP001138661">
    <property type="component" value="Unassembled WGS sequence"/>
</dbReference>
<comment type="caution">
    <text evidence="2">The sequence shown here is derived from an EMBL/GenBank/DDBJ whole genome shotgun (WGS) entry which is preliminary data.</text>
</comment>
<protein>
    <submittedName>
        <fullName evidence="2">Uncharacterized protein</fullName>
    </submittedName>
</protein>
<name>A0A9X1FTF4_9RHOB</name>
<evidence type="ECO:0000313" key="3">
    <source>
        <dbReference type="Proteomes" id="UP001138661"/>
    </source>
</evidence>
<dbReference type="RefSeq" id="WP_219500354.1">
    <property type="nucleotide sequence ID" value="NZ_JAHXDN010000002.1"/>
</dbReference>
<accession>A0A9X1FTF4</accession>
<keyword evidence="3" id="KW-1185">Reference proteome</keyword>
<reference evidence="2" key="1">
    <citation type="submission" date="2021-07" db="EMBL/GenBank/DDBJ databases">
        <title>Roseobacter insulae sp. nov., isolated from a tidal flat.</title>
        <authorList>
            <person name="Park S."/>
            <person name="Yoon J.-H."/>
        </authorList>
    </citation>
    <scope>NUCLEOTIDE SEQUENCE</scope>
    <source>
        <strain evidence="2">YSTF-M11</strain>
    </source>
</reference>
<dbReference type="AlphaFoldDB" id="A0A9X1FTF4"/>
<dbReference type="EMBL" id="JAHXDN010000002">
    <property type="protein sequence ID" value="MBW4707469.1"/>
    <property type="molecule type" value="Genomic_DNA"/>
</dbReference>